<name>A0A6F9DNL2_9ASCI</name>
<dbReference type="PROSITE" id="PS50919">
    <property type="entry name" value="MIR"/>
    <property type="match status" value="2"/>
</dbReference>
<evidence type="ECO:0000313" key="17">
    <source>
        <dbReference type="EMBL" id="CAB3265042.1"/>
    </source>
</evidence>
<dbReference type="UniPathway" id="UPA00378"/>
<accession>A0A6F9DNL2</accession>
<evidence type="ECO:0000256" key="11">
    <source>
        <dbReference type="ARBA" id="ARBA00023136"/>
    </source>
</evidence>
<dbReference type="Pfam" id="PF02815">
    <property type="entry name" value="MIR"/>
    <property type="match status" value="1"/>
</dbReference>
<keyword evidence="6 17" id="KW-0808">Transferase</keyword>
<protein>
    <recommendedName>
        <fullName evidence="12">Protein O-mannosyl-transferase 2</fullName>
        <ecNumber evidence="4">2.4.1.109</ecNumber>
    </recommendedName>
</protein>
<evidence type="ECO:0000256" key="3">
    <source>
        <dbReference type="ARBA" id="ARBA00007222"/>
    </source>
</evidence>
<keyword evidence="8" id="KW-0677">Repeat</keyword>
<evidence type="ECO:0000259" key="16">
    <source>
        <dbReference type="PROSITE" id="PS50919"/>
    </source>
</evidence>
<feature type="transmembrane region" description="Helical" evidence="15">
    <location>
        <begin position="156"/>
        <end position="173"/>
    </location>
</feature>
<evidence type="ECO:0000256" key="13">
    <source>
        <dbReference type="ARBA" id="ARBA00045085"/>
    </source>
</evidence>
<evidence type="ECO:0000256" key="9">
    <source>
        <dbReference type="ARBA" id="ARBA00022824"/>
    </source>
</evidence>
<evidence type="ECO:0000256" key="6">
    <source>
        <dbReference type="ARBA" id="ARBA00022679"/>
    </source>
</evidence>
<evidence type="ECO:0000256" key="5">
    <source>
        <dbReference type="ARBA" id="ARBA00022676"/>
    </source>
</evidence>
<feature type="transmembrane region" description="Helical" evidence="15">
    <location>
        <begin position="240"/>
        <end position="263"/>
    </location>
</feature>
<comment type="catalytic activity">
    <reaction evidence="14">
        <text>a di-trans,poly-cis-dolichyl beta-D-mannosyl phosphate + L-seryl-[protein] = 3-O-(alpha-D-mannosyl)-L-seryl-[protein] + a di-trans,poly-cis-dolichyl phosphate + H(+)</text>
        <dbReference type="Rhea" id="RHEA:17377"/>
        <dbReference type="Rhea" id="RHEA-COMP:9863"/>
        <dbReference type="Rhea" id="RHEA-COMP:13546"/>
        <dbReference type="Rhea" id="RHEA-COMP:19498"/>
        <dbReference type="Rhea" id="RHEA-COMP:19501"/>
        <dbReference type="ChEBI" id="CHEBI:15378"/>
        <dbReference type="ChEBI" id="CHEBI:29999"/>
        <dbReference type="ChEBI" id="CHEBI:57683"/>
        <dbReference type="ChEBI" id="CHEBI:58211"/>
        <dbReference type="ChEBI" id="CHEBI:137321"/>
        <dbReference type="EC" id="2.4.1.109"/>
    </reaction>
</comment>
<evidence type="ECO:0000256" key="12">
    <source>
        <dbReference type="ARBA" id="ARBA00039583"/>
    </source>
</evidence>
<dbReference type="GO" id="GO:0005789">
    <property type="term" value="C:endoplasmic reticulum membrane"/>
    <property type="evidence" value="ECO:0007669"/>
    <property type="project" value="UniProtKB-SubCell"/>
</dbReference>
<feature type="transmembrane region" description="Helical" evidence="15">
    <location>
        <begin position="627"/>
        <end position="647"/>
    </location>
</feature>
<dbReference type="SUPFAM" id="SSF82109">
    <property type="entry name" value="MIR domain"/>
    <property type="match status" value="1"/>
</dbReference>
<dbReference type="Pfam" id="PF16192">
    <property type="entry name" value="PMT_4TMC"/>
    <property type="match status" value="1"/>
</dbReference>
<sequence length="689" mass="78680">MLNFIKHDCFISCGAVTLISFITRYYMIETPPYVCWDETHFGKMAGLYIKQTFFFDVHPPLGKLLIAGSAHLFGYDGTFAFSSASEYSNINQTQESVPYVKMRLFSALFGSLLIPLIFQLVLTLTENKCSAYIASMFLAFDCGLITLSQYILLDSIMLFFMMGAVAANAKLTIQQGNMEKYRFSIKWWMCLLSTGFLLGCALSTKFVGVLTVIYVGAWTLWDLFIVWFESISWSVLLKYICAKVFGLICLPIALYIFVFWLHFKVLVNNGKGADLYSTSFQASLLGNPFHNTTVPKVVTSKNFITLRSSDYGGVILHSHNRPFPDSVHTQHLQQVTGYLAKDSNNIWNIMKVNNNENNTIANSIKHGDVVQLTHLKTKSRLAVVLNDINRWASAPLSTNHLLVTTVQNSSRFVAQGSDQWKIQMLENQTLCPIECPIRLINVATHCYLHLSDQTLPDWGWKQREVTCVKQRLAYHNWWFVESVINFNKTVSTKPIPVLSFWQKLLESHGVMFAMNSRLVAKRGVKWSKPWQWPVLNEGQLFSRSSEKVYLYGTPLVWWTNVFSLCLFPVVYALTCRYSIQFFGTRKYRLTYNIDIGVCGCFAIAWLIHYGPFFFMKRVLFFHHYFPAHIFACCLSGVFLNMVSENFAQSCSTMLHMDPVPLHHTVLAILTALTIGSFYQHIDICYGVSA</sequence>
<feature type="domain" description="MIR" evidence="16">
    <location>
        <begin position="427"/>
        <end position="483"/>
    </location>
</feature>
<feature type="transmembrane region" description="Helical" evidence="15">
    <location>
        <begin position="555"/>
        <end position="577"/>
    </location>
</feature>
<keyword evidence="5" id="KW-0328">Glycosyltransferase</keyword>
<dbReference type="EC" id="2.4.1.109" evidence="4"/>
<keyword evidence="11 15" id="KW-0472">Membrane</keyword>
<evidence type="ECO:0000256" key="7">
    <source>
        <dbReference type="ARBA" id="ARBA00022692"/>
    </source>
</evidence>
<comment type="similarity">
    <text evidence="3">Belongs to the glycosyltransferase 39 family.</text>
</comment>
<comment type="pathway">
    <text evidence="2">Protein modification; protein glycosylation.</text>
</comment>
<evidence type="ECO:0000256" key="14">
    <source>
        <dbReference type="ARBA" id="ARBA00045102"/>
    </source>
</evidence>
<comment type="catalytic activity">
    <reaction evidence="13">
        <text>a di-trans,poly-cis-dolichyl beta-D-mannosyl phosphate + L-threonyl-[protein] = 3-O-(alpha-D-mannosyl)-L-threonyl-[protein] + a di-trans,poly-cis-dolichyl phosphate + H(+)</text>
        <dbReference type="Rhea" id="RHEA:53396"/>
        <dbReference type="Rhea" id="RHEA-COMP:11060"/>
        <dbReference type="Rhea" id="RHEA-COMP:13547"/>
        <dbReference type="Rhea" id="RHEA-COMP:19498"/>
        <dbReference type="Rhea" id="RHEA-COMP:19501"/>
        <dbReference type="ChEBI" id="CHEBI:15378"/>
        <dbReference type="ChEBI" id="CHEBI:30013"/>
        <dbReference type="ChEBI" id="CHEBI:57683"/>
        <dbReference type="ChEBI" id="CHEBI:58211"/>
        <dbReference type="ChEBI" id="CHEBI:137323"/>
        <dbReference type="EC" id="2.4.1.109"/>
    </reaction>
</comment>
<feature type="domain" description="MIR" evidence="16">
    <location>
        <begin position="361"/>
        <end position="425"/>
    </location>
</feature>
<dbReference type="EMBL" id="LR789180">
    <property type="protein sequence ID" value="CAB3265042.1"/>
    <property type="molecule type" value="mRNA"/>
</dbReference>
<evidence type="ECO:0000256" key="4">
    <source>
        <dbReference type="ARBA" id="ARBA00012839"/>
    </source>
</evidence>
<dbReference type="Gene3D" id="2.80.10.50">
    <property type="match status" value="1"/>
</dbReference>
<dbReference type="PANTHER" id="PTHR10050:SF46">
    <property type="entry name" value="PROTEIN O-MANNOSYL-TRANSFERASE 2"/>
    <property type="match status" value="1"/>
</dbReference>
<feature type="transmembrane region" description="Helical" evidence="15">
    <location>
        <begin position="185"/>
        <end position="204"/>
    </location>
</feature>
<evidence type="ECO:0000256" key="2">
    <source>
        <dbReference type="ARBA" id="ARBA00004922"/>
    </source>
</evidence>
<dbReference type="Pfam" id="PF02366">
    <property type="entry name" value="PMT"/>
    <property type="match status" value="1"/>
</dbReference>
<dbReference type="SMART" id="SM00472">
    <property type="entry name" value="MIR"/>
    <property type="match status" value="2"/>
</dbReference>
<feature type="transmembrane region" description="Helical" evidence="15">
    <location>
        <begin position="210"/>
        <end position="228"/>
    </location>
</feature>
<proteinExistence type="evidence at transcript level"/>
<evidence type="ECO:0000256" key="15">
    <source>
        <dbReference type="SAM" id="Phobius"/>
    </source>
</evidence>
<dbReference type="GO" id="GO:0004169">
    <property type="term" value="F:dolichyl-phosphate-mannose-protein mannosyltransferase activity"/>
    <property type="evidence" value="ECO:0007669"/>
    <property type="project" value="UniProtKB-EC"/>
</dbReference>
<keyword evidence="7 15" id="KW-0812">Transmembrane</keyword>
<dbReference type="InterPro" id="IPR016093">
    <property type="entry name" value="MIR_motif"/>
</dbReference>
<feature type="transmembrane region" description="Helical" evidence="15">
    <location>
        <begin position="589"/>
        <end position="607"/>
    </location>
</feature>
<dbReference type="InterPro" id="IPR032421">
    <property type="entry name" value="PMT_4TMC"/>
</dbReference>
<keyword evidence="9" id="KW-0256">Endoplasmic reticulum</keyword>
<dbReference type="PANTHER" id="PTHR10050">
    <property type="entry name" value="DOLICHYL-PHOSPHATE-MANNOSE--PROTEIN MANNOSYLTRANSFERASE"/>
    <property type="match status" value="1"/>
</dbReference>
<gene>
    <name evidence="17" type="primary">Pomt2</name>
</gene>
<evidence type="ECO:0000256" key="10">
    <source>
        <dbReference type="ARBA" id="ARBA00022989"/>
    </source>
</evidence>
<feature type="transmembrane region" description="Helical" evidence="15">
    <location>
        <begin position="104"/>
        <end position="124"/>
    </location>
</feature>
<evidence type="ECO:0000256" key="1">
    <source>
        <dbReference type="ARBA" id="ARBA00004477"/>
    </source>
</evidence>
<dbReference type="AlphaFoldDB" id="A0A6F9DNL2"/>
<reference evidence="17" key="1">
    <citation type="submission" date="2020-04" db="EMBL/GenBank/DDBJ databases">
        <authorList>
            <person name="Neveu A P."/>
        </authorList>
    </citation>
    <scope>NUCLEOTIDE SEQUENCE</scope>
    <source>
        <tissue evidence="17">Whole embryo</tissue>
    </source>
</reference>
<organism evidence="17">
    <name type="scientific">Phallusia mammillata</name>
    <dbReference type="NCBI Taxonomy" id="59560"/>
    <lineage>
        <taxon>Eukaryota</taxon>
        <taxon>Metazoa</taxon>
        <taxon>Chordata</taxon>
        <taxon>Tunicata</taxon>
        <taxon>Ascidiacea</taxon>
        <taxon>Phlebobranchia</taxon>
        <taxon>Ascidiidae</taxon>
        <taxon>Phallusia</taxon>
    </lineage>
</organism>
<dbReference type="InterPro" id="IPR003342">
    <property type="entry name" value="ArnT-like_N"/>
</dbReference>
<dbReference type="InterPro" id="IPR027005">
    <property type="entry name" value="PMT-like"/>
</dbReference>
<comment type="subcellular location">
    <subcellularLocation>
        <location evidence="1">Endoplasmic reticulum membrane</location>
        <topology evidence="1">Multi-pass membrane protein</topology>
    </subcellularLocation>
</comment>
<keyword evidence="10 15" id="KW-1133">Transmembrane helix</keyword>
<feature type="transmembrane region" description="Helical" evidence="15">
    <location>
        <begin position="659"/>
        <end position="678"/>
    </location>
</feature>
<evidence type="ECO:0000256" key="8">
    <source>
        <dbReference type="ARBA" id="ARBA00022737"/>
    </source>
</evidence>
<dbReference type="InterPro" id="IPR036300">
    <property type="entry name" value="MIR_dom_sf"/>
</dbReference>